<feature type="region of interest" description="Disordered" evidence="1">
    <location>
        <begin position="157"/>
        <end position="195"/>
    </location>
</feature>
<keyword evidence="3" id="KW-1185">Reference proteome</keyword>
<name>A0AAV5DB86_ELECO</name>
<gene>
    <name evidence="2" type="primary">ga25265</name>
    <name evidence="2" type="ORF">PR202_ga25265</name>
</gene>
<dbReference type="Proteomes" id="UP001054889">
    <property type="component" value="Unassembled WGS sequence"/>
</dbReference>
<comment type="caution">
    <text evidence="2">The sequence shown here is derived from an EMBL/GenBank/DDBJ whole genome shotgun (WGS) entry which is preliminary data.</text>
</comment>
<feature type="region of interest" description="Disordered" evidence="1">
    <location>
        <begin position="105"/>
        <end position="137"/>
    </location>
</feature>
<reference evidence="2" key="2">
    <citation type="submission" date="2021-12" db="EMBL/GenBank/DDBJ databases">
        <title>Resequencing data analysis of finger millet.</title>
        <authorList>
            <person name="Hatakeyama M."/>
            <person name="Aluri S."/>
            <person name="Balachadran M.T."/>
            <person name="Sivarajan S.R."/>
            <person name="Poveda L."/>
            <person name="Shimizu-Inatsugi R."/>
            <person name="Schlapbach R."/>
            <person name="Sreeman S.M."/>
            <person name="Shimizu K.K."/>
        </authorList>
    </citation>
    <scope>NUCLEOTIDE SEQUENCE</scope>
</reference>
<sequence>MSWRKSRRPPTGPMSWRMSRRPPTGPGSGRGDASPPHGCSHSGCGRCCQCLADVGSLGWQTGGGQKGRVGLGVAEWEVGWGRKKKREEACAAAAMVGKAWRQWRRGLGGAPREGWGRHRPRRRRPRPPSPSSHVEGEARFLARVLAVRATTAHLRVEATAAPGGKAPRSVDSLSPTGAGGRLPRGRRRVALEEGS</sequence>
<accession>A0AAV5DB86</accession>
<evidence type="ECO:0000313" key="2">
    <source>
        <dbReference type="EMBL" id="GJN07433.1"/>
    </source>
</evidence>
<organism evidence="2 3">
    <name type="scientific">Eleusine coracana subsp. coracana</name>
    <dbReference type="NCBI Taxonomy" id="191504"/>
    <lineage>
        <taxon>Eukaryota</taxon>
        <taxon>Viridiplantae</taxon>
        <taxon>Streptophyta</taxon>
        <taxon>Embryophyta</taxon>
        <taxon>Tracheophyta</taxon>
        <taxon>Spermatophyta</taxon>
        <taxon>Magnoliopsida</taxon>
        <taxon>Liliopsida</taxon>
        <taxon>Poales</taxon>
        <taxon>Poaceae</taxon>
        <taxon>PACMAD clade</taxon>
        <taxon>Chloridoideae</taxon>
        <taxon>Cynodonteae</taxon>
        <taxon>Eleusininae</taxon>
        <taxon>Eleusine</taxon>
    </lineage>
</organism>
<dbReference type="EMBL" id="BQKI01000014">
    <property type="protein sequence ID" value="GJN07433.1"/>
    <property type="molecule type" value="Genomic_DNA"/>
</dbReference>
<feature type="region of interest" description="Disordered" evidence="1">
    <location>
        <begin position="1"/>
        <end position="38"/>
    </location>
</feature>
<protein>
    <submittedName>
        <fullName evidence="2">Uncharacterized protein</fullName>
    </submittedName>
</protein>
<evidence type="ECO:0000313" key="3">
    <source>
        <dbReference type="Proteomes" id="UP001054889"/>
    </source>
</evidence>
<dbReference type="AlphaFoldDB" id="A0AAV5DB86"/>
<reference evidence="2" key="1">
    <citation type="journal article" date="2018" name="DNA Res.">
        <title>Multiple hybrid de novo genome assembly of finger millet, an orphan allotetraploid crop.</title>
        <authorList>
            <person name="Hatakeyama M."/>
            <person name="Aluri S."/>
            <person name="Balachadran M.T."/>
            <person name="Sivarajan S.R."/>
            <person name="Patrignani A."/>
            <person name="Gruter S."/>
            <person name="Poveda L."/>
            <person name="Shimizu-Inatsugi R."/>
            <person name="Baeten J."/>
            <person name="Francoijs K.J."/>
            <person name="Nataraja K.N."/>
            <person name="Reddy Y.A.N."/>
            <person name="Phadnis S."/>
            <person name="Ravikumar R.L."/>
            <person name="Schlapbach R."/>
            <person name="Sreeman S.M."/>
            <person name="Shimizu K.K."/>
        </authorList>
    </citation>
    <scope>NUCLEOTIDE SEQUENCE</scope>
</reference>
<feature type="compositionally biased region" description="Basic residues" evidence="1">
    <location>
        <begin position="117"/>
        <end position="126"/>
    </location>
</feature>
<evidence type="ECO:0000256" key="1">
    <source>
        <dbReference type="SAM" id="MobiDB-lite"/>
    </source>
</evidence>
<proteinExistence type="predicted"/>